<feature type="region of interest" description="Disordered" evidence="1">
    <location>
        <begin position="151"/>
        <end position="246"/>
    </location>
</feature>
<feature type="region of interest" description="Disordered" evidence="1">
    <location>
        <begin position="342"/>
        <end position="381"/>
    </location>
</feature>
<protein>
    <submittedName>
        <fullName evidence="2">Omega-amino acid--pyruvate aminotransferase</fullName>
        <ecNumber evidence="2">2.6.1.18</ecNumber>
    </submittedName>
</protein>
<accession>A0A6J4MHB5</accession>
<proteinExistence type="predicted"/>
<keyword evidence="2" id="KW-0670">Pyruvate</keyword>
<feature type="non-terminal residue" evidence="2">
    <location>
        <position position="1"/>
    </location>
</feature>
<evidence type="ECO:0000256" key="1">
    <source>
        <dbReference type="SAM" id="MobiDB-lite"/>
    </source>
</evidence>
<dbReference type="GO" id="GO:0016223">
    <property type="term" value="F:beta-alanine:pyruvate transaminase activity"/>
    <property type="evidence" value="ECO:0007669"/>
    <property type="project" value="UniProtKB-EC"/>
</dbReference>
<feature type="compositionally biased region" description="Gly residues" evidence="1">
    <location>
        <begin position="87"/>
        <end position="96"/>
    </location>
</feature>
<dbReference type="EMBL" id="CADCUJ010000085">
    <property type="protein sequence ID" value="CAA9357929.1"/>
    <property type="molecule type" value="Genomic_DNA"/>
</dbReference>
<feature type="compositionally biased region" description="Basic and acidic residues" evidence="1">
    <location>
        <begin position="220"/>
        <end position="231"/>
    </location>
</feature>
<feature type="region of interest" description="Disordered" evidence="1">
    <location>
        <begin position="1"/>
        <end position="96"/>
    </location>
</feature>
<sequence length="473" mass="51861">VTGNKQAAPGRRGARDGARGLLPDAEVRPRPPVDALHPDVELRPGRRTGHRPGRGRLRVRRAWPALSRRPGRTVREPAGARAHRPGRGGSAAGQGAGVLPALVLRASHRRRARGAGREHGARGPQPGLLHQRRGRGRRDGLEAGQELLQAHRQADEAQGDQPQHRLPRHHPGCALDHRAPEPQGGLRAAGAQHLPGAEHELLPRPTARRRPGGVRSLGSRPDRRGDRGRGPRDRRRRLPRAGAERRRLLPAAAGLLPAGAGDLRRVRRAAGQRRGDLRLRQARPHVRRRALRLPAGHDHLRQGTDLRLRAARRDDRLRPAHGAVLGGHGHVRARLHLRWAPGLGGGGHGEPRRLRERGHKPARAGQTGRLPGDLGEAHRPADRRRHPWGRVLLRHRAGQGQGDQGDLRRRRVREAAEGLLVQGPVRGRPVLPRRRPWRPCRSAVAAADLRPAALRRDRARTALGAGRGDLAPL</sequence>
<evidence type="ECO:0000313" key="2">
    <source>
        <dbReference type="EMBL" id="CAA9357929.1"/>
    </source>
</evidence>
<dbReference type="EC" id="2.6.1.18" evidence="2"/>
<feature type="compositionally biased region" description="Basic and acidic residues" evidence="1">
    <location>
        <begin position="25"/>
        <end position="44"/>
    </location>
</feature>
<feature type="compositionally biased region" description="Basic residues" evidence="1">
    <location>
        <begin position="45"/>
        <end position="61"/>
    </location>
</feature>
<reference evidence="2" key="1">
    <citation type="submission" date="2020-02" db="EMBL/GenBank/DDBJ databases">
        <authorList>
            <person name="Meier V. D."/>
        </authorList>
    </citation>
    <scope>NUCLEOTIDE SEQUENCE</scope>
    <source>
        <strain evidence="2">AVDCRST_MAG72</strain>
    </source>
</reference>
<feature type="region of interest" description="Disordered" evidence="1">
    <location>
        <begin position="109"/>
        <end position="138"/>
    </location>
</feature>
<gene>
    <name evidence="2" type="ORF">AVDCRST_MAG72-1973</name>
</gene>
<name>A0A6J4MHB5_9ACTN</name>
<organism evidence="2">
    <name type="scientific">uncultured Nocardioidaceae bacterium</name>
    <dbReference type="NCBI Taxonomy" id="253824"/>
    <lineage>
        <taxon>Bacteria</taxon>
        <taxon>Bacillati</taxon>
        <taxon>Actinomycetota</taxon>
        <taxon>Actinomycetes</taxon>
        <taxon>Propionibacteriales</taxon>
        <taxon>Nocardioidaceae</taxon>
        <taxon>environmental samples</taxon>
    </lineage>
</organism>
<keyword evidence="2" id="KW-0032">Aminotransferase</keyword>
<keyword evidence="2" id="KW-0808">Transferase</keyword>
<feature type="non-terminal residue" evidence="2">
    <location>
        <position position="473"/>
    </location>
</feature>
<dbReference type="AlphaFoldDB" id="A0A6J4MHB5"/>